<evidence type="ECO:0000256" key="1">
    <source>
        <dbReference type="SAM" id="Phobius"/>
    </source>
</evidence>
<feature type="transmembrane region" description="Helical" evidence="1">
    <location>
        <begin position="144"/>
        <end position="166"/>
    </location>
</feature>
<dbReference type="RefSeq" id="WP_133472869.1">
    <property type="nucleotide sequence ID" value="NZ_SNWP01000010.1"/>
</dbReference>
<evidence type="ECO:0000313" key="3">
    <source>
        <dbReference type="Proteomes" id="UP000295741"/>
    </source>
</evidence>
<feature type="transmembrane region" description="Helical" evidence="1">
    <location>
        <begin position="105"/>
        <end position="124"/>
    </location>
</feature>
<dbReference type="AlphaFoldDB" id="A0A4R6J0J1"/>
<evidence type="ECO:0000313" key="2">
    <source>
        <dbReference type="EMBL" id="TDO28317.1"/>
    </source>
</evidence>
<keyword evidence="1" id="KW-1133">Transmembrane helix</keyword>
<gene>
    <name evidence="2" type="ORF">BC659_0380</name>
</gene>
<keyword evidence="3" id="KW-1185">Reference proteome</keyword>
<protein>
    <submittedName>
        <fullName evidence="2">Uncharacterized protein</fullName>
    </submittedName>
</protein>
<keyword evidence="1" id="KW-0812">Transmembrane</keyword>
<comment type="caution">
    <text evidence="2">The sequence shown here is derived from an EMBL/GenBank/DDBJ whole genome shotgun (WGS) entry which is preliminary data.</text>
</comment>
<sequence>MKQPARWSFIFTAVVTLAIIVLLRWQGASLTQPATPSGILSLEFANTPDKLVPVFQSWIGSSVANINICIDFLFIAAYTSFFLLAIEKASRQWQSGLAIQTRNTLCWLALLAAILDIIENLLMLQTLNNHYNNHSLQVTWYCAFIKFSIVLVMIAYLLISVLIVLFRKKKIHGKKSLENT</sequence>
<dbReference type="EMBL" id="SNWP01000010">
    <property type="protein sequence ID" value="TDO28317.1"/>
    <property type="molecule type" value="Genomic_DNA"/>
</dbReference>
<reference evidence="2 3" key="1">
    <citation type="submission" date="2019-03" db="EMBL/GenBank/DDBJ databases">
        <title>Genomic Encyclopedia of Archaeal and Bacterial Type Strains, Phase II (KMG-II): from individual species to whole genera.</title>
        <authorList>
            <person name="Goeker M."/>
        </authorList>
    </citation>
    <scope>NUCLEOTIDE SEQUENCE [LARGE SCALE GENOMIC DNA]</scope>
    <source>
        <strain evidence="2 3">DSM 28323</strain>
    </source>
</reference>
<accession>A0A4R6J0J1</accession>
<name>A0A4R6J0J1_9BACT</name>
<organism evidence="2 3">
    <name type="scientific">Sediminibacterium goheungense</name>
    <dbReference type="NCBI Taxonomy" id="1086393"/>
    <lineage>
        <taxon>Bacteria</taxon>
        <taxon>Pseudomonadati</taxon>
        <taxon>Bacteroidota</taxon>
        <taxon>Chitinophagia</taxon>
        <taxon>Chitinophagales</taxon>
        <taxon>Chitinophagaceae</taxon>
        <taxon>Sediminibacterium</taxon>
    </lineage>
</organism>
<feature type="transmembrane region" description="Helical" evidence="1">
    <location>
        <begin position="65"/>
        <end position="84"/>
    </location>
</feature>
<dbReference type="Proteomes" id="UP000295741">
    <property type="component" value="Unassembled WGS sequence"/>
</dbReference>
<keyword evidence="1" id="KW-0472">Membrane</keyword>
<proteinExistence type="predicted"/>